<evidence type="ECO:0000313" key="1">
    <source>
        <dbReference type="EMBL" id="GJM89764.1"/>
    </source>
</evidence>
<evidence type="ECO:0000313" key="2">
    <source>
        <dbReference type="Proteomes" id="UP001054889"/>
    </source>
</evidence>
<dbReference type="AlphaFoldDB" id="A0AAV5BVG4"/>
<reference evidence="1" key="1">
    <citation type="journal article" date="2018" name="DNA Res.">
        <title>Multiple hybrid de novo genome assembly of finger millet, an orphan allotetraploid crop.</title>
        <authorList>
            <person name="Hatakeyama M."/>
            <person name="Aluri S."/>
            <person name="Balachadran M.T."/>
            <person name="Sivarajan S.R."/>
            <person name="Patrignani A."/>
            <person name="Gruter S."/>
            <person name="Poveda L."/>
            <person name="Shimizu-Inatsugi R."/>
            <person name="Baeten J."/>
            <person name="Francoijs K.J."/>
            <person name="Nataraja K.N."/>
            <person name="Reddy Y.A.N."/>
            <person name="Phadnis S."/>
            <person name="Ravikumar R.L."/>
            <person name="Schlapbach R."/>
            <person name="Sreeman S.M."/>
            <person name="Shimizu K.K."/>
        </authorList>
    </citation>
    <scope>NUCLEOTIDE SEQUENCE</scope>
</reference>
<accession>A0AAV5BVG4</accession>
<reference evidence="1" key="2">
    <citation type="submission" date="2021-12" db="EMBL/GenBank/DDBJ databases">
        <title>Resequencing data analysis of finger millet.</title>
        <authorList>
            <person name="Hatakeyama M."/>
            <person name="Aluri S."/>
            <person name="Balachadran M.T."/>
            <person name="Sivarajan S.R."/>
            <person name="Poveda L."/>
            <person name="Shimizu-Inatsugi R."/>
            <person name="Schlapbach R."/>
            <person name="Sreeman S.M."/>
            <person name="Shimizu K.K."/>
        </authorList>
    </citation>
    <scope>NUCLEOTIDE SEQUENCE</scope>
</reference>
<gene>
    <name evidence="1" type="primary">ga05983</name>
    <name evidence="1" type="ORF">PR202_ga05983</name>
</gene>
<dbReference type="Proteomes" id="UP001054889">
    <property type="component" value="Unassembled WGS sequence"/>
</dbReference>
<dbReference type="EMBL" id="BQKI01000002">
    <property type="protein sequence ID" value="GJM89764.1"/>
    <property type="molecule type" value="Genomic_DNA"/>
</dbReference>
<comment type="caution">
    <text evidence="1">The sequence shown here is derived from an EMBL/GenBank/DDBJ whole genome shotgun (WGS) entry which is preliminary data.</text>
</comment>
<sequence>MSMPWFAVLPPLYYASSLDTQSHKIWDYEIEKHVHDVIQSKVPGVSDKGNINAFLQRYDEFLSSQLEKQKLHLESMIKQHDTNIEKEIAAAFEIKVELALEVKGDSERSKGVENRKPNSLLVSDVVMPWTKVAAVGPEPSGSKTKRKPWDLLCEIYYAKSTTYHHFAFVSG</sequence>
<protein>
    <submittedName>
        <fullName evidence="1">Uncharacterized protein</fullName>
    </submittedName>
</protein>
<proteinExistence type="predicted"/>
<name>A0AAV5BVG4_ELECO</name>
<keyword evidence="2" id="KW-1185">Reference proteome</keyword>
<organism evidence="1 2">
    <name type="scientific">Eleusine coracana subsp. coracana</name>
    <dbReference type="NCBI Taxonomy" id="191504"/>
    <lineage>
        <taxon>Eukaryota</taxon>
        <taxon>Viridiplantae</taxon>
        <taxon>Streptophyta</taxon>
        <taxon>Embryophyta</taxon>
        <taxon>Tracheophyta</taxon>
        <taxon>Spermatophyta</taxon>
        <taxon>Magnoliopsida</taxon>
        <taxon>Liliopsida</taxon>
        <taxon>Poales</taxon>
        <taxon>Poaceae</taxon>
        <taxon>PACMAD clade</taxon>
        <taxon>Chloridoideae</taxon>
        <taxon>Cynodonteae</taxon>
        <taxon>Eleusininae</taxon>
        <taxon>Eleusine</taxon>
    </lineage>
</organism>